<evidence type="ECO:0000313" key="1">
    <source>
        <dbReference type="EMBL" id="KAH7919201.1"/>
    </source>
</evidence>
<dbReference type="EMBL" id="MU266684">
    <property type="protein sequence ID" value="KAH7919201.1"/>
    <property type="molecule type" value="Genomic_DNA"/>
</dbReference>
<comment type="caution">
    <text evidence="1">The sequence shown here is derived from an EMBL/GenBank/DDBJ whole genome shotgun (WGS) entry which is preliminary data.</text>
</comment>
<dbReference type="Proteomes" id="UP000790709">
    <property type="component" value="Unassembled WGS sequence"/>
</dbReference>
<gene>
    <name evidence="1" type="ORF">BV22DRAFT_1041149</name>
</gene>
<reference evidence="1" key="1">
    <citation type="journal article" date="2021" name="New Phytol.">
        <title>Evolutionary innovations through gain and loss of genes in the ectomycorrhizal Boletales.</title>
        <authorList>
            <person name="Wu G."/>
            <person name="Miyauchi S."/>
            <person name="Morin E."/>
            <person name="Kuo A."/>
            <person name="Drula E."/>
            <person name="Varga T."/>
            <person name="Kohler A."/>
            <person name="Feng B."/>
            <person name="Cao Y."/>
            <person name="Lipzen A."/>
            <person name="Daum C."/>
            <person name="Hundley H."/>
            <person name="Pangilinan J."/>
            <person name="Johnson J."/>
            <person name="Barry K."/>
            <person name="LaButti K."/>
            <person name="Ng V."/>
            <person name="Ahrendt S."/>
            <person name="Min B."/>
            <person name="Choi I.G."/>
            <person name="Park H."/>
            <person name="Plett J.M."/>
            <person name="Magnuson J."/>
            <person name="Spatafora J.W."/>
            <person name="Nagy L.G."/>
            <person name="Henrissat B."/>
            <person name="Grigoriev I.V."/>
            <person name="Yang Z.L."/>
            <person name="Xu J."/>
            <person name="Martin F.M."/>
        </authorList>
    </citation>
    <scope>NUCLEOTIDE SEQUENCE</scope>
    <source>
        <strain evidence="1">KUC20120723A-06</strain>
    </source>
</reference>
<accession>A0ACB8B1V6</accession>
<proteinExistence type="predicted"/>
<evidence type="ECO:0000313" key="2">
    <source>
        <dbReference type="Proteomes" id="UP000790709"/>
    </source>
</evidence>
<organism evidence="1 2">
    <name type="scientific">Leucogyrophana mollusca</name>
    <dbReference type="NCBI Taxonomy" id="85980"/>
    <lineage>
        <taxon>Eukaryota</taxon>
        <taxon>Fungi</taxon>
        <taxon>Dikarya</taxon>
        <taxon>Basidiomycota</taxon>
        <taxon>Agaricomycotina</taxon>
        <taxon>Agaricomycetes</taxon>
        <taxon>Agaricomycetidae</taxon>
        <taxon>Boletales</taxon>
        <taxon>Boletales incertae sedis</taxon>
        <taxon>Leucogyrophana</taxon>
    </lineage>
</organism>
<name>A0ACB8B1V6_9AGAM</name>
<protein>
    <submittedName>
        <fullName evidence="1">Fungal hydrophobin</fullName>
    </submittedName>
</protein>
<keyword evidence="2" id="KW-1185">Reference proteome</keyword>
<sequence length="114" mass="11416">MFARTSTAIVVSCFALLAVATPASVARQSSECNTGSISCCNSVQEADSSAVTSLLGLLGIVLGDITGLVGLDCSPISAIGLGSGATCNQEPVCCTNDEYNGLINLGCSPININL</sequence>